<accession>A0A6C0D5H1</accession>
<feature type="compositionally biased region" description="Basic and acidic residues" evidence="1">
    <location>
        <begin position="79"/>
        <end position="89"/>
    </location>
</feature>
<organism evidence="2">
    <name type="scientific">viral metagenome</name>
    <dbReference type="NCBI Taxonomy" id="1070528"/>
    <lineage>
        <taxon>unclassified sequences</taxon>
        <taxon>metagenomes</taxon>
        <taxon>organismal metagenomes</taxon>
    </lineage>
</organism>
<evidence type="ECO:0000313" key="2">
    <source>
        <dbReference type="EMBL" id="QHT10955.1"/>
    </source>
</evidence>
<protein>
    <submittedName>
        <fullName evidence="2">Uncharacterized protein</fullName>
    </submittedName>
</protein>
<feature type="compositionally biased region" description="Basic residues" evidence="1">
    <location>
        <begin position="122"/>
        <end position="134"/>
    </location>
</feature>
<dbReference type="EMBL" id="MN739530">
    <property type="protein sequence ID" value="QHT10955.1"/>
    <property type="molecule type" value="Genomic_DNA"/>
</dbReference>
<dbReference type="AlphaFoldDB" id="A0A6C0D5H1"/>
<evidence type="ECO:0000256" key="1">
    <source>
        <dbReference type="SAM" id="MobiDB-lite"/>
    </source>
</evidence>
<name>A0A6C0D5H1_9ZZZZ</name>
<reference evidence="2" key="1">
    <citation type="journal article" date="2020" name="Nature">
        <title>Giant virus diversity and host interactions through global metagenomics.</title>
        <authorList>
            <person name="Schulz F."/>
            <person name="Roux S."/>
            <person name="Paez-Espino D."/>
            <person name="Jungbluth S."/>
            <person name="Walsh D.A."/>
            <person name="Denef V.J."/>
            <person name="McMahon K.D."/>
            <person name="Konstantinidis K.T."/>
            <person name="Eloe-Fadrosh E.A."/>
            <person name="Kyrpides N.C."/>
            <person name="Woyke T."/>
        </authorList>
    </citation>
    <scope>NUCLEOTIDE SEQUENCE</scope>
    <source>
        <strain evidence="2">GVMAG-M-3300023174-111</strain>
    </source>
</reference>
<sequence length="134" mass="15504">MSFRRDLQRFNDNPQRDFTYGSNPSAETPKRQKTLNEVVQSKATRAKANRLREQDRAALEEIKRLEDEEYRRKHEEALKALEASKDKKGSKGSKSKKNSKNKGISSKEVKKLLEGKSAALGGKRHSRKTRKYRK</sequence>
<feature type="region of interest" description="Disordered" evidence="1">
    <location>
        <begin position="1"/>
        <end position="52"/>
    </location>
</feature>
<feature type="compositionally biased region" description="Basic residues" evidence="1">
    <location>
        <begin position="90"/>
        <end position="100"/>
    </location>
</feature>
<feature type="compositionally biased region" description="Basic and acidic residues" evidence="1">
    <location>
        <begin position="105"/>
        <end position="114"/>
    </location>
</feature>
<proteinExistence type="predicted"/>
<feature type="region of interest" description="Disordered" evidence="1">
    <location>
        <begin position="79"/>
        <end position="134"/>
    </location>
</feature>